<dbReference type="RefSeq" id="WP_379735528.1">
    <property type="nucleotide sequence ID" value="NZ_JBHRVV010000001.1"/>
</dbReference>
<feature type="signal peptide" evidence="1">
    <location>
        <begin position="1"/>
        <end position="18"/>
    </location>
</feature>
<dbReference type="EMBL" id="JBHRVV010000001">
    <property type="protein sequence ID" value="MFC3459030.1"/>
    <property type="molecule type" value="Genomic_DNA"/>
</dbReference>
<evidence type="ECO:0000313" key="3">
    <source>
        <dbReference type="Proteomes" id="UP001595665"/>
    </source>
</evidence>
<name>A0ABV7PK33_9BURK</name>
<proteinExistence type="predicted"/>
<sequence>MKTILFILFAMCLQPVVAKTVECPKASEGKPLAGVGAYFDKQTEIQGVRFGEKGGYRVELPLNVQWLVCEYGAIGGTQRWIEVKPNDSVQRCVLRVREVKSRPQDAKLTCE</sequence>
<dbReference type="Proteomes" id="UP001595665">
    <property type="component" value="Unassembled WGS sequence"/>
</dbReference>
<gene>
    <name evidence="2" type="ORF">ACFOPH_12380</name>
</gene>
<reference evidence="3" key="1">
    <citation type="journal article" date="2019" name="Int. J. Syst. Evol. Microbiol.">
        <title>The Global Catalogue of Microorganisms (GCM) 10K type strain sequencing project: providing services to taxonomists for standard genome sequencing and annotation.</title>
        <authorList>
            <consortium name="The Broad Institute Genomics Platform"/>
            <consortium name="The Broad Institute Genome Sequencing Center for Infectious Disease"/>
            <person name="Wu L."/>
            <person name="Ma J."/>
        </authorList>
    </citation>
    <scope>NUCLEOTIDE SEQUENCE [LARGE SCALE GENOMIC DNA]</scope>
    <source>
        <strain evidence="3">CCM 7480</strain>
    </source>
</reference>
<evidence type="ECO:0000313" key="2">
    <source>
        <dbReference type="EMBL" id="MFC3459030.1"/>
    </source>
</evidence>
<accession>A0ABV7PK33</accession>
<comment type="caution">
    <text evidence="2">The sequence shown here is derived from an EMBL/GenBank/DDBJ whole genome shotgun (WGS) entry which is preliminary data.</text>
</comment>
<keyword evidence="1" id="KW-0732">Signal</keyword>
<evidence type="ECO:0000256" key="1">
    <source>
        <dbReference type="SAM" id="SignalP"/>
    </source>
</evidence>
<protein>
    <submittedName>
        <fullName evidence="2">Uncharacterized protein</fullName>
    </submittedName>
</protein>
<organism evidence="2 3">
    <name type="scientific">Massilia haematophila</name>
    <dbReference type="NCBI Taxonomy" id="457923"/>
    <lineage>
        <taxon>Bacteria</taxon>
        <taxon>Pseudomonadati</taxon>
        <taxon>Pseudomonadota</taxon>
        <taxon>Betaproteobacteria</taxon>
        <taxon>Burkholderiales</taxon>
        <taxon>Oxalobacteraceae</taxon>
        <taxon>Telluria group</taxon>
        <taxon>Massilia</taxon>
    </lineage>
</organism>
<feature type="chain" id="PRO_5046477124" evidence="1">
    <location>
        <begin position="19"/>
        <end position="111"/>
    </location>
</feature>
<keyword evidence="3" id="KW-1185">Reference proteome</keyword>